<organism evidence="2 3">
    <name type="scientific">Aromia moschata</name>
    <dbReference type="NCBI Taxonomy" id="1265417"/>
    <lineage>
        <taxon>Eukaryota</taxon>
        <taxon>Metazoa</taxon>
        <taxon>Ecdysozoa</taxon>
        <taxon>Arthropoda</taxon>
        <taxon>Hexapoda</taxon>
        <taxon>Insecta</taxon>
        <taxon>Pterygota</taxon>
        <taxon>Neoptera</taxon>
        <taxon>Endopterygota</taxon>
        <taxon>Coleoptera</taxon>
        <taxon>Polyphaga</taxon>
        <taxon>Cucujiformia</taxon>
        <taxon>Chrysomeloidea</taxon>
        <taxon>Cerambycidae</taxon>
        <taxon>Cerambycinae</taxon>
        <taxon>Callichromatini</taxon>
        <taxon>Aromia</taxon>
    </lineage>
</organism>
<proteinExistence type="predicted"/>
<feature type="compositionally biased region" description="Low complexity" evidence="1">
    <location>
        <begin position="43"/>
        <end position="53"/>
    </location>
</feature>
<dbReference type="Proteomes" id="UP001162162">
    <property type="component" value="Unassembled WGS sequence"/>
</dbReference>
<name>A0AAV8ZII3_9CUCU</name>
<dbReference type="EMBL" id="JAPWTK010000001">
    <property type="protein sequence ID" value="KAJ8963137.1"/>
    <property type="molecule type" value="Genomic_DNA"/>
</dbReference>
<evidence type="ECO:0000313" key="3">
    <source>
        <dbReference type="Proteomes" id="UP001162162"/>
    </source>
</evidence>
<sequence length="285" mass="31681">MNNSQLSYARFQQRQMQEREEKLLKLYENQQQRAFEKVGRGSAGSNTSSTSGGSTCGGKVRQMFDERRQKAGIDKSYPLEPLKARTNNRVGGKNNSTTTSRTVIKSTVQKSVSSVRNGKAVASKREVVQNIYNNNDGDESYEEHRYQDDNTDMFNSKSHRDIIDMMNDHNLKDDLDNEVLPQIGFDEVDKPRVAEGILTIVTRTLALAMQTLVVVLLKLAMLAKSGATNVKVKSPSQNGVVRRSVDTRPATKSNGATTTRREQPCPKETGKGITSKNCFLTLAIS</sequence>
<reference evidence="2" key="1">
    <citation type="journal article" date="2023" name="Insect Mol. Biol.">
        <title>Genome sequencing provides insights into the evolution of gene families encoding plant cell wall-degrading enzymes in longhorned beetles.</title>
        <authorList>
            <person name="Shin N.R."/>
            <person name="Okamura Y."/>
            <person name="Kirsch R."/>
            <person name="Pauchet Y."/>
        </authorList>
    </citation>
    <scope>NUCLEOTIDE SEQUENCE</scope>
    <source>
        <strain evidence="2">AMC_N1</strain>
    </source>
</reference>
<accession>A0AAV8ZII3</accession>
<dbReference type="AlphaFoldDB" id="A0AAV8ZII3"/>
<evidence type="ECO:0000313" key="2">
    <source>
        <dbReference type="EMBL" id="KAJ8963137.1"/>
    </source>
</evidence>
<comment type="caution">
    <text evidence="2">The sequence shown here is derived from an EMBL/GenBank/DDBJ whole genome shotgun (WGS) entry which is preliminary data.</text>
</comment>
<evidence type="ECO:0000256" key="1">
    <source>
        <dbReference type="SAM" id="MobiDB-lite"/>
    </source>
</evidence>
<feature type="region of interest" description="Disordered" evidence="1">
    <location>
        <begin position="231"/>
        <end position="270"/>
    </location>
</feature>
<gene>
    <name evidence="2" type="ORF">NQ318_018602</name>
</gene>
<protein>
    <submittedName>
        <fullName evidence="2">Uncharacterized protein</fullName>
    </submittedName>
</protein>
<keyword evidence="3" id="KW-1185">Reference proteome</keyword>
<feature type="region of interest" description="Disordered" evidence="1">
    <location>
        <begin position="36"/>
        <end position="60"/>
    </location>
</feature>
<feature type="compositionally biased region" description="Basic and acidic residues" evidence="1">
    <location>
        <begin position="259"/>
        <end position="270"/>
    </location>
</feature>